<reference evidence="5 6" key="1">
    <citation type="journal article" date="2017" name="Nature">
        <title>The Apostasia genome and the evolution of orchids.</title>
        <authorList>
            <person name="Zhang G.Q."/>
            <person name="Liu K.W."/>
            <person name="Li Z."/>
            <person name="Lohaus R."/>
            <person name="Hsiao Y.Y."/>
            <person name="Niu S.C."/>
            <person name="Wang J.Y."/>
            <person name="Lin Y.C."/>
            <person name="Xu Q."/>
            <person name="Chen L.J."/>
            <person name="Yoshida K."/>
            <person name="Fujiwara S."/>
            <person name="Wang Z.W."/>
            <person name="Zhang Y.Q."/>
            <person name="Mitsuda N."/>
            <person name="Wang M."/>
            <person name="Liu G.H."/>
            <person name="Pecoraro L."/>
            <person name="Huang H.X."/>
            <person name="Xiao X.J."/>
            <person name="Lin M."/>
            <person name="Wu X.Y."/>
            <person name="Wu W.L."/>
            <person name="Chen Y.Y."/>
            <person name="Chang S.B."/>
            <person name="Sakamoto S."/>
            <person name="Ohme-Takagi M."/>
            <person name="Yagi M."/>
            <person name="Zeng S.J."/>
            <person name="Shen C.Y."/>
            <person name="Yeh C.M."/>
            <person name="Luo Y.B."/>
            <person name="Tsai W.C."/>
            <person name="Van de Peer Y."/>
            <person name="Liu Z.J."/>
        </authorList>
    </citation>
    <scope>NUCLEOTIDE SEQUENCE [LARGE SCALE GENOMIC DNA]</scope>
    <source>
        <strain evidence="6">cv. Shenzhen</strain>
        <tissue evidence="5">Stem</tissue>
    </source>
</reference>
<feature type="chain" id="PRO_5014158336" evidence="3">
    <location>
        <begin position="26"/>
        <end position="92"/>
    </location>
</feature>
<dbReference type="InterPro" id="IPR025287">
    <property type="entry name" value="WAK_GUB"/>
</dbReference>
<name>A0A2I0B1Q9_9ASPA</name>
<dbReference type="AlphaFoldDB" id="A0A2I0B1Q9"/>
<dbReference type="GO" id="GO:0016020">
    <property type="term" value="C:membrane"/>
    <property type="evidence" value="ECO:0007669"/>
    <property type="project" value="UniProtKB-SubCell"/>
</dbReference>
<comment type="subcellular location">
    <subcellularLocation>
        <location evidence="1">Membrane</location>
        <topology evidence="1">Single-pass membrane protein</topology>
    </subcellularLocation>
</comment>
<keyword evidence="5" id="KW-0808">Transferase</keyword>
<evidence type="ECO:0000313" key="6">
    <source>
        <dbReference type="Proteomes" id="UP000236161"/>
    </source>
</evidence>
<evidence type="ECO:0000256" key="1">
    <source>
        <dbReference type="ARBA" id="ARBA00004167"/>
    </source>
</evidence>
<evidence type="ECO:0000313" key="5">
    <source>
        <dbReference type="EMBL" id="PKA61725.1"/>
    </source>
</evidence>
<keyword evidence="6" id="KW-1185">Reference proteome</keyword>
<evidence type="ECO:0000256" key="2">
    <source>
        <dbReference type="ARBA" id="ARBA00022729"/>
    </source>
</evidence>
<evidence type="ECO:0000256" key="3">
    <source>
        <dbReference type="SAM" id="SignalP"/>
    </source>
</evidence>
<dbReference type="Pfam" id="PF13947">
    <property type="entry name" value="GUB_WAK_bind"/>
    <property type="match status" value="1"/>
</dbReference>
<dbReference type="OrthoDB" id="696169at2759"/>
<evidence type="ECO:0000259" key="4">
    <source>
        <dbReference type="Pfam" id="PF13947"/>
    </source>
</evidence>
<feature type="domain" description="Wall-associated receptor kinase galacturonan-binding" evidence="4">
    <location>
        <begin position="31"/>
        <end position="86"/>
    </location>
</feature>
<proteinExistence type="predicted"/>
<dbReference type="GO" id="GO:0030247">
    <property type="term" value="F:polysaccharide binding"/>
    <property type="evidence" value="ECO:0007669"/>
    <property type="project" value="InterPro"/>
</dbReference>
<feature type="signal peptide" evidence="3">
    <location>
        <begin position="1"/>
        <end position="25"/>
    </location>
</feature>
<accession>A0A2I0B1Q9</accession>
<dbReference type="GO" id="GO:0016301">
    <property type="term" value="F:kinase activity"/>
    <property type="evidence" value="ECO:0007669"/>
    <property type="project" value="UniProtKB-KW"/>
</dbReference>
<protein>
    <submittedName>
        <fullName evidence="5">Putative serine/threonine-protein kinase</fullName>
    </submittedName>
</protein>
<keyword evidence="2 3" id="KW-0732">Signal</keyword>
<organism evidence="5 6">
    <name type="scientific">Apostasia shenzhenica</name>
    <dbReference type="NCBI Taxonomy" id="1088818"/>
    <lineage>
        <taxon>Eukaryota</taxon>
        <taxon>Viridiplantae</taxon>
        <taxon>Streptophyta</taxon>
        <taxon>Embryophyta</taxon>
        <taxon>Tracheophyta</taxon>
        <taxon>Spermatophyta</taxon>
        <taxon>Magnoliopsida</taxon>
        <taxon>Liliopsida</taxon>
        <taxon>Asparagales</taxon>
        <taxon>Orchidaceae</taxon>
        <taxon>Apostasioideae</taxon>
        <taxon>Apostasia</taxon>
    </lineage>
</organism>
<dbReference type="EMBL" id="KZ451923">
    <property type="protein sequence ID" value="PKA61725.1"/>
    <property type="molecule type" value="Genomic_DNA"/>
</dbReference>
<dbReference type="Proteomes" id="UP000236161">
    <property type="component" value="Unassembled WGS sequence"/>
</dbReference>
<sequence length="92" mass="10543">MIPSSSSTIILLFLFSSALERLARAVNPQFCDHSSCEELQISYPFRLKGDPAICGFRDLELACRGNRTFMEIQSSEYLVNNIDYLEKNDMDR</sequence>
<gene>
    <name evidence="5" type="ORF">AXF42_Ash008555</name>
</gene>
<keyword evidence="5" id="KW-0418">Kinase</keyword>